<dbReference type="EMBL" id="JYDH01000401">
    <property type="protein sequence ID" value="KRY26528.1"/>
    <property type="molecule type" value="Genomic_DNA"/>
</dbReference>
<evidence type="ECO:0000313" key="1">
    <source>
        <dbReference type="EMBL" id="KRY26528.1"/>
    </source>
</evidence>
<protein>
    <submittedName>
        <fullName evidence="1">Uncharacterized protein</fullName>
    </submittedName>
</protein>
<accession>A0A0V1AP11</accession>
<dbReference type="STRING" id="6334.A0A0V1AP11"/>
<reference evidence="1 2" key="1">
    <citation type="submission" date="2015-01" db="EMBL/GenBank/DDBJ databases">
        <title>Evolution of Trichinella species and genotypes.</title>
        <authorList>
            <person name="Korhonen P.K."/>
            <person name="Edoardo P."/>
            <person name="Giuseppe L.R."/>
            <person name="Gasser R.B."/>
        </authorList>
    </citation>
    <scope>NUCLEOTIDE SEQUENCE [LARGE SCALE GENOMIC DNA]</scope>
    <source>
        <strain evidence="1">ISS3</strain>
    </source>
</reference>
<dbReference type="Proteomes" id="UP000054776">
    <property type="component" value="Unassembled WGS sequence"/>
</dbReference>
<dbReference type="InParanoid" id="A0A0V1AP11"/>
<name>A0A0V1AP11_TRISP</name>
<proteinExistence type="predicted"/>
<sequence length="84" mass="9865">MRANRKHHSDIGRFNLHITNYRDLLVITDYIDFRKYFPTAELLDEVVQKTIRLFDVIETLMVFQEHCVLGCLITTVCSGDVILH</sequence>
<evidence type="ECO:0000313" key="2">
    <source>
        <dbReference type="Proteomes" id="UP000054776"/>
    </source>
</evidence>
<keyword evidence="2" id="KW-1185">Reference proteome</keyword>
<dbReference type="AlphaFoldDB" id="A0A0V1AP11"/>
<gene>
    <name evidence="1" type="ORF">T01_5371</name>
</gene>
<dbReference type="OrthoDB" id="5935798at2759"/>
<comment type="caution">
    <text evidence="1">The sequence shown here is derived from an EMBL/GenBank/DDBJ whole genome shotgun (WGS) entry which is preliminary data.</text>
</comment>
<organism evidence="1 2">
    <name type="scientific">Trichinella spiralis</name>
    <name type="common">Trichina worm</name>
    <dbReference type="NCBI Taxonomy" id="6334"/>
    <lineage>
        <taxon>Eukaryota</taxon>
        <taxon>Metazoa</taxon>
        <taxon>Ecdysozoa</taxon>
        <taxon>Nematoda</taxon>
        <taxon>Enoplea</taxon>
        <taxon>Dorylaimia</taxon>
        <taxon>Trichinellida</taxon>
        <taxon>Trichinellidae</taxon>
        <taxon>Trichinella</taxon>
    </lineage>
</organism>